<keyword evidence="3" id="KW-0808">Transferase</keyword>
<evidence type="ECO:0000259" key="2">
    <source>
        <dbReference type="Pfam" id="PF01757"/>
    </source>
</evidence>
<reference evidence="4" key="1">
    <citation type="submission" date="2016-10" db="EMBL/GenBank/DDBJ databases">
        <authorList>
            <person name="Varghese N."/>
            <person name="Submissions S."/>
        </authorList>
    </citation>
    <scope>NUCLEOTIDE SEQUENCE [LARGE SCALE GENOMIC DNA]</scope>
    <source>
        <strain evidence="4">LMG 26031</strain>
    </source>
</reference>
<dbReference type="GO" id="GO:0016747">
    <property type="term" value="F:acyltransferase activity, transferring groups other than amino-acyl groups"/>
    <property type="evidence" value="ECO:0007669"/>
    <property type="project" value="InterPro"/>
</dbReference>
<evidence type="ECO:0000313" key="4">
    <source>
        <dbReference type="Proteomes" id="UP000198866"/>
    </source>
</evidence>
<keyword evidence="3" id="KW-0012">Acyltransferase</keyword>
<gene>
    <name evidence="3" type="ORF">SAMN05192539_10337</name>
</gene>
<evidence type="ECO:0000256" key="1">
    <source>
        <dbReference type="SAM" id="Phobius"/>
    </source>
</evidence>
<keyword evidence="1" id="KW-0472">Membrane</keyword>
<protein>
    <submittedName>
        <fullName evidence="3">Peptidoglycan/LPS O-acetylase OafA/YrhL, contains acyltransferase and SGNH-hydrolase domains</fullName>
    </submittedName>
</protein>
<keyword evidence="1" id="KW-1133">Transmembrane helix</keyword>
<feature type="transmembrane region" description="Helical" evidence="1">
    <location>
        <begin position="212"/>
        <end position="231"/>
    </location>
</feature>
<dbReference type="GO" id="GO:0016020">
    <property type="term" value="C:membrane"/>
    <property type="evidence" value="ECO:0007669"/>
    <property type="project" value="TreeGrafter"/>
</dbReference>
<organism evidence="3 4">
    <name type="scientific">Paraburkholderia diazotrophica</name>
    <dbReference type="NCBI Taxonomy" id="667676"/>
    <lineage>
        <taxon>Bacteria</taxon>
        <taxon>Pseudomonadati</taxon>
        <taxon>Pseudomonadota</taxon>
        <taxon>Betaproteobacteria</taxon>
        <taxon>Burkholderiales</taxon>
        <taxon>Burkholderiaceae</taxon>
        <taxon>Paraburkholderia</taxon>
    </lineage>
</organism>
<feature type="transmembrane region" description="Helical" evidence="1">
    <location>
        <begin position="243"/>
        <end position="263"/>
    </location>
</feature>
<dbReference type="Pfam" id="PF01757">
    <property type="entry name" value="Acyl_transf_3"/>
    <property type="match status" value="1"/>
</dbReference>
<feature type="transmembrane region" description="Helical" evidence="1">
    <location>
        <begin position="85"/>
        <end position="103"/>
    </location>
</feature>
<keyword evidence="3" id="KW-0378">Hydrolase</keyword>
<dbReference type="InterPro" id="IPR050879">
    <property type="entry name" value="Acyltransferase_3"/>
</dbReference>
<feature type="transmembrane region" description="Helical" evidence="1">
    <location>
        <begin position="148"/>
        <end position="167"/>
    </location>
</feature>
<dbReference type="STRING" id="667676.SAMN05192539_10337"/>
<dbReference type="EMBL" id="FNYE01000033">
    <property type="protein sequence ID" value="SEK03952.1"/>
    <property type="molecule type" value="Genomic_DNA"/>
</dbReference>
<name>A0A1H7DW78_9BURK</name>
<feature type="domain" description="Acyltransferase 3" evidence="2">
    <location>
        <begin position="6"/>
        <end position="374"/>
    </location>
</feature>
<dbReference type="PANTHER" id="PTHR23028:SF53">
    <property type="entry name" value="ACYL_TRANSF_3 DOMAIN-CONTAINING PROTEIN"/>
    <property type="match status" value="1"/>
</dbReference>
<feature type="transmembrane region" description="Helical" evidence="1">
    <location>
        <begin position="7"/>
        <end position="25"/>
    </location>
</feature>
<accession>A0A1H7DW78</accession>
<feature type="transmembrane region" description="Helical" evidence="1">
    <location>
        <begin position="179"/>
        <end position="200"/>
    </location>
</feature>
<dbReference type="GO" id="GO:0016787">
    <property type="term" value="F:hydrolase activity"/>
    <property type="evidence" value="ECO:0007669"/>
    <property type="project" value="UniProtKB-KW"/>
</dbReference>
<feature type="transmembrane region" description="Helical" evidence="1">
    <location>
        <begin position="359"/>
        <end position="376"/>
    </location>
</feature>
<dbReference type="PANTHER" id="PTHR23028">
    <property type="entry name" value="ACETYLTRANSFERASE"/>
    <property type="match status" value="1"/>
</dbReference>
<dbReference type="AlphaFoldDB" id="A0A1H7DW78"/>
<keyword evidence="1" id="KW-0812">Transmembrane</keyword>
<proteinExistence type="predicted"/>
<dbReference type="InterPro" id="IPR002656">
    <property type="entry name" value="Acyl_transf_3_dom"/>
</dbReference>
<evidence type="ECO:0000313" key="3">
    <source>
        <dbReference type="EMBL" id="SEK03952.1"/>
    </source>
</evidence>
<dbReference type="Proteomes" id="UP000198866">
    <property type="component" value="Unassembled WGS sequence"/>
</dbReference>
<keyword evidence="4" id="KW-1185">Reference proteome</keyword>
<feature type="transmembrane region" description="Helical" evidence="1">
    <location>
        <begin position="45"/>
        <end position="64"/>
    </location>
</feature>
<dbReference type="RefSeq" id="WP_177200536.1">
    <property type="nucleotide sequence ID" value="NZ_FNYE01000033.1"/>
</dbReference>
<sequence length="409" mass="45908">MNRTFPGLDALRALLAFYLVLFHTLPSYKEYDSLRLHDVFGFGGYATSTFFVLSGFILSHIYIGEDSRRRFKVSASRFFIKRFSSLYPIHVFTLLLTVALALLSSHPIATLLQTTAPQTRGTDEALLNLIMQILLLQAWNPFYLSYNIPAWSISTLMFFYLVFPIFAPRLMRMSNKAAMLLAVCVVYLVVALVAVLEKWYGFGAIGMFHTNPLLRLPEFVAGILAYGVFVERRDAVAGAVARLLGYLLSILAVLFCIASYLFANGSNSIRILLHNGAMLPTQITVVIVFACLLHDASVQSRRFLRRLGNASLSTFALQNPLFDLYSKMEKVVDLPFPILSCLDRLHLCTHIAGAVPLRFSFYPVFLVLIACVAIAFEEKVVAPMRTYLRRVLTREKIAAMPVHPVVSPD</sequence>
<feature type="transmembrane region" description="Helical" evidence="1">
    <location>
        <begin position="269"/>
        <end position="293"/>
    </location>
</feature>
<dbReference type="GO" id="GO:0009103">
    <property type="term" value="P:lipopolysaccharide biosynthetic process"/>
    <property type="evidence" value="ECO:0007669"/>
    <property type="project" value="TreeGrafter"/>
</dbReference>